<keyword evidence="3" id="KW-1185">Reference proteome</keyword>
<reference evidence="2 3" key="1">
    <citation type="submission" date="2024-01" db="EMBL/GenBank/DDBJ databases">
        <title>Complete Genome Sequence of Alkalicoccus halolimnae BZ-SZ-XJ29T, a Moderately Halophilic Bacterium Isolated from a Salt Lake.</title>
        <authorList>
            <person name="Zhao B."/>
        </authorList>
    </citation>
    <scope>NUCLEOTIDE SEQUENCE [LARGE SCALE GENOMIC DNA]</scope>
    <source>
        <strain evidence="2 3">BZ-SZ-XJ29</strain>
    </source>
</reference>
<evidence type="ECO:0000313" key="3">
    <source>
        <dbReference type="Proteomes" id="UP000321816"/>
    </source>
</evidence>
<dbReference type="AlphaFoldDB" id="A0A5C7FFR1"/>
<gene>
    <name evidence="2" type="ORF">FTX54_004425</name>
</gene>
<dbReference type="InterPro" id="IPR024775">
    <property type="entry name" value="DinB-like"/>
</dbReference>
<dbReference type="Gene3D" id="1.20.120.450">
    <property type="entry name" value="dinb family like domain"/>
    <property type="match status" value="1"/>
</dbReference>
<protein>
    <submittedName>
        <fullName evidence="2">DinB family protein</fullName>
    </submittedName>
</protein>
<accession>A0A5C7FFR1</accession>
<sequence>MPTETKELETIIPFAEKLQELNEKTLTTPVQPGKWSIREIIGHLYYWDRYLLEAMIPHMHEGGVLPPFPNPSVYNRAAIASLEGRRATRIVEEFLAVRHSLVEHLAGMDPAASFRLSGTEEIYTPERMIKKFAMHDVHHQKQMEIYLREGVKRRSSAD</sequence>
<organism evidence="2 3">
    <name type="scientific">Alkalicoccus halolimnae</name>
    <dbReference type="NCBI Taxonomy" id="1667239"/>
    <lineage>
        <taxon>Bacteria</taxon>
        <taxon>Bacillati</taxon>
        <taxon>Bacillota</taxon>
        <taxon>Bacilli</taxon>
        <taxon>Bacillales</taxon>
        <taxon>Bacillaceae</taxon>
        <taxon>Alkalicoccus</taxon>
    </lineage>
</organism>
<name>A0A5C7FFR1_9BACI</name>
<evidence type="ECO:0000313" key="2">
    <source>
        <dbReference type="EMBL" id="WWD80810.1"/>
    </source>
</evidence>
<dbReference type="KEGG" id="ahal:FTX54_004425"/>
<dbReference type="InterPro" id="IPR034660">
    <property type="entry name" value="DinB/YfiT-like"/>
</dbReference>
<dbReference type="RefSeq" id="WP_147803267.1">
    <property type="nucleotide sequence ID" value="NZ_CP144914.1"/>
</dbReference>
<dbReference type="EMBL" id="CP144914">
    <property type="protein sequence ID" value="WWD80810.1"/>
    <property type="molecule type" value="Genomic_DNA"/>
</dbReference>
<dbReference type="Pfam" id="PF12867">
    <property type="entry name" value="DinB_2"/>
    <property type="match status" value="1"/>
</dbReference>
<dbReference type="OrthoDB" id="2964295at2"/>
<dbReference type="Proteomes" id="UP000321816">
    <property type="component" value="Chromosome"/>
</dbReference>
<evidence type="ECO:0000259" key="1">
    <source>
        <dbReference type="Pfam" id="PF12867"/>
    </source>
</evidence>
<feature type="domain" description="DinB-like" evidence="1">
    <location>
        <begin position="18"/>
        <end position="143"/>
    </location>
</feature>
<proteinExistence type="predicted"/>
<dbReference type="SUPFAM" id="SSF109854">
    <property type="entry name" value="DinB/YfiT-like putative metalloenzymes"/>
    <property type="match status" value="1"/>
</dbReference>